<accession>A0A8J3B4Z0</accession>
<dbReference type="AlphaFoldDB" id="A0A8J3B4Z0"/>
<dbReference type="CDD" id="cd08422">
    <property type="entry name" value="PBP2_CrgA_like"/>
    <property type="match status" value="1"/>
</dbReference>
<dbReference type="Gene3D" id="1.10.10.10">
    <property type="entry name" value="Winged helix-like DNA-binding domain superfamily/Winged helix DNA-binding domain"/>
    <property type="match status" value="1"/>
</dbReference>
<comment type="similarity">
    <text evidence="1">Belongs to the LysR transcriptional regulatory family.</text>
</comment>
<dbReference type="PANTHER" id="PTHR30537">
    <property type="entry name" value="HTH-TYPE TRANSCRIPTIONAL REGULATOR"/>
    <property type="match status" value="1"/>
</dbReference>
<organism evidence="6 7">
    <name type="scientific">Oxalicibacterium solurbis</name>
    <dbReference type="NCBI Taxonomy" id="69280"/>
    <lineage>
        <taxon>Bacteria</taxon>
        <taxon>Pseudomonadati</taxon>
        <taxon>Pseudomonadota</taxon>
        <taxon>Betaproteobacteria</taxon>
        <taxon>Burkholderiales</taxon>
        <taxon>Oxalobacteraceae</taxon>
        <taxon>Oxalicibacterium</taxon>
    </lineage>
</organism>
<comment type="caution">
    <text evidence="6">The sequence shown here is derived from an EMBL/GenBank/DDBJ whole genome shotgun (WGS) entry which is preliminary data.</text>
</comment>
<dbReference type="GO" id="GO:0003677">
    <property type="term" value="F:DNA binding"/>
    <property type="evidence" value="ECO:0007669"/>
    <property type="project" value="UniProtKB-KW"/>
</dbReference>
<dbReference type="Gene3D" id="3.40.190.290">
    <property type="match status" value="1"/>
</dbReference>
<protein>
    <submittedName>
        <fullName evidence="6">LysR family transcriptional regulator</fullName>
    </submittedName>
</protein>
<dbReference type="GO" id="GO:0003700">
    <property type="term" value="F:DNA-binding transcription factor activity"/>
    <property type="evidence" value="ECO:0007669"/>
    <property type="project" value="InterPro"/>
</dbReference>
<dbReference type="Pfam" id="PF03466">
    <property type="entry name" value="LysR_substrate"/>
    <property type="match status" value="1"/>
</dbReference>
<evidence type="ECO:0000256" key="4">
    <source>
        <dbReference type="ARBA" id="ARBA00023163"/>
    </source>
</evidence>
<dbReference type="PANTHER" id="PTHR30537:SF5">
    <property type="entry name" value="HTH-TYPE TRANSCRIPTIONAL ACTIVATOR TTDR-RELATED"/>
    <property type="match status" value="1"/>
</dbReference>
<proteinExistence type="inferred from homology"/>
<evidence type="ECO:0000313" key="7">
    <source>
        <dbReference type="Proteomes" id="UP000627205"/>
    </source>
</evidence>
<reference evidence="6" key="1">
    <citation type="journal article" date="2014" name="Int. J. Syst. Evol. Microbiol.">
        <title>Complete genome sequence of Corynebacterium casei LMG S-19264T (=DSM 44701T), isolated from a smear-ripened cheese.</title>
        <authorList>
            <consortium name="US DOE Joint Genome Institute (JGI-PGF)"/>
            <person name="Walter F."/>
            <person name="Albersmeier A."/>
            <person name="Kalinowski J."/>
            <person name="Ruckert C."/>
        </authorList>
    </citation>
    <scope>NUCLEOTIDE SEQUENCE</scope>
    <source>
        <strain evidence="6">CCM 7664</strain>
    </source>
</reference>
<sequence>MLNRLEMLRLFCAAAEASSFKEAAARLGTSPQAITRAVKELEEAVGELLFHRNTRGVQITEFGAQLAVHARDGVSHIDNLFHKHSRLPDAGLTGVVRITAPRVIGRRYLMKALLPLATRHPGIRLDVQLTDVVADVVDERIDIGVRIGQLRDSRFVARAIAKMPFVVVGTPKLAAAKGKPATPQDLQHLPMTALTDHNTGRIWPWFFADNHNLVPATPAFVSDDPEVEFSAMLADIGYGQVLAQMAEPYLRSGKLISVLDDYQPPPWDLYIYRPRRGPVPARIRLVYDHIVEALSDPVTFNEFRAMAH</sequence>
<evidence type="ECO:0000256" key="2">
    <source>
        <dbReference type="ARBA" id="ARBA00023015"/>
    </source>
</evidence>
<dbReference type="SUPFAM" id="SSF53850">
    <property type="entry name" value="Periplasmic binding protein-like II"/>
    <property type="match status" value="1"/>
</dbReference>
<dbReference type="InterPro" id="IPR036390">
    <property type="entry name" value="WH_DNA-bd_sf"/>
</dbReference>
<keyword evidence="7" id="KW-1185">Reference proteome</keyword>
<dbReference type="InterPro" id="IPR005119">
    <property type="entry name" value="LysR_subst-bd"/>
</dbReference>
<keyword evidence="4" id="KW-0804">Transcription</keyword>
<evidence type="ECO:0000259" key="5">
    <source>
        <dbReference type="PROSITE" id="PS50931"/>
    </source>
</evidence>
<dbReference type="Proteomes" id="UP000627205">
    <property type="component" value="Unassembled WGS sequence"/>
</dbReference>
<dbReference type="SUPFAM" id="SSF46785">
    <property type="entry name" value="Winged helix' DNA-binding domain"/>
    <property type="match status" value="1"/>
</dbReference>
<dbReference type="EMBL" id="BMDP01000003">
    <property type="protein sequence ID" value="GGI54899.1"/>
    <property type="molecule type" value="Genomic_DNA"/>
</dbReference>
<name>A0A8J3B4Z0_9BURK</name>
<keyword evidence="3" id="KW-0238">DNA-binding</keyword>
<dbReference type="InterPro" id="IPR058163">
    <property type="entry name" value="LysR-type_TF_proteobact-type"/>
</dbReference>
<reference evidence="6" key="2">
    <citation type="submission" date="2020-09" db="EMBL/GenBank/DDBJ databases">
        <authorList>
            <person name="Sun Q."/>
            <person name="Sedlacek I."/>
        </authorList>
    </citation>
    <scope>NUCLEOTIDE SEQUENCE</scope>
    <source>
        <strain evidence="6">CCM 7664</strain>
    </source>
</reference>
<keyword evidence="2" id="KW-0805">Transcription regulation</keyword>
<dbReference type="PROSITE" id="PS50931">
    <property type="entry name" value="HTH_LYSR"/>
    <property type="match status" value="1"/>
</dbReference>
<feature type="domain" description="HTH lysR-type" evidence="5">
    <location>
        <begin position="1"/>
        <end position="60"/>
    </location>
</feature>
<dbReference type="InterPro" id="IPR036388">
    <property type="entry name" value="WH-like_DNA-bd_sf"/>
</dbReference>
<gene>
    <name evidence="6" type="primary">ttdR</name>
    <name evidence="6" type="ORF">GCM10011430_20730</name>
</gene>
<evidence type="ECO:0000313" key="6">
    <source>
        <dbReference type="EMBL" id="GGI54899.1"/>
    </source>
</evidence>
<evidence type="ECO:0000256" key="3">
    <source>
        <dbReference type="ARBA" id="ARBA00023125"/>
    </source>
</evidence>
<dbReference type="RefSeq" id="WP_188421457.1">
    <property type="nucleotide sequence ID" value="NZ_BMDP01000003.1"/>
</dbReference>
<dbReference type="InterPro" id="IPR000847">
    <property type="entry name" value="LysR_HTH_N"/>
</dbReference>
<evidence type="ECO:0000256" key="1">
    <source>
        <dbReference type="ARBA" id="ARBA00009437"/>
    </source>
</evidence>
<dbReference type="Pfam" id="PF00126">
    <property type="entry name" value="HTH_1"/>
    <property type="match status" value="1"/>
</dbReference>